<dbReference type="RefSeq" id="WP_089736014.1">
    <property type="nucleotide sequence ID" value="NZ_FNIA01000028.1"/>
</dbReference>
<evidence type="ECO:0000313" key="1">
    <source>
        <dbReference type="EMBL" id="SDN34642.1"/>
    </source>
</evidence>
<evidence type="ECO:0000313" key="2">
    <source>
        <dbReference type="Proteomes" id="UP000199370"/>
    </source>
</evidence>
<reference evidence="1 2" key="1">
    <citation type="submission" date="2016-10" db="EMBL/GenBank/DDBJ databases">
        <authorList>
            <person name="de Groot N.N."/>
        </authorList>
    </citation>
    <scope>NUCLEOTIDE SEQUENCE [LARGE SCALE GENOMIC DNA]</scope>
    <source>
        <strain evidence="2">EB21,IBRC-M 10013,KCTC 4048</strain>
    </source>
</reference>
<name>A0A1H0AM42_9EURY</name>
<dbReference type="STRING" id="996166.SAMN05192554_12824"/>
<accession>A0A1H0AM42</accession>
<sequence>MPKRYAVVCEDDVSERIERLAREYDLTEQAVLRQLIERGLEQTDD</sequence>
<protein>
    <recommendedName>
        <fullName evidence="3">Ribbon-helix-helix protein, copG family</fullName>
    </recommendedName>
</protein>
<dbReference type="Proteomes" id="UP000199370">
    <property type="component" value="Unassembled WGS sequence"/>
</dbReference>
<dbReference type="AlphaFoldDB" id="A0A1H0AM42"/>
<dbReference type="OrthoDB" id="262336at2157"/>
<proteinExistence type="predicted"/>
<organism evidence="1 2">
    <name type="scientific">Haloarchaeobius iranensis</name>
    <dbReference type="NCBI Taxonomy" id="996166"/>
    <lineage>
        <taxon>Archaea</taxon>
        <taxon>Methanobacteriati</taxon>
        <taxon>Methanobacteriota</taxon>
        <taxon>Stenosarchaea group</taxon>
        <taxon>Halobacteria</taxon>
        <taxon>Halobacteriales</taxon>
        <taxon>Halorubellaceae</taxon>
        <taxon>Haloarchaeobius</taxon>
    </lineage>
</organism>
<keyword evidence="2" id="KW-1185">Reference proteome</keyword>
<dbReference type="EMBL" id="FNIA01000028">
    <property type="protein sequence ID" value="SDN34642.1"/>
    <property type="molecule type" value="Genomic_DNA"/>
</dbReference>
<gene>
    <name evidence="1" type="ORF">SAMN05192554_12824</name>
</gene>
<evidence type="ECO:0008006" key="3">
    <source>
        <dbReference type="Google" id="ProtNLM"/>
    </source>
</evidence>